<dbReference type="FunFam" id="3.30.430.20:FF:000003">
    <property type="entry name" value="Cysteine-rich RLK (RECEPTOR-like protein kinase) 10"/>
    <property type="match status" value="1"/>
</dbReference>
<evidence type="ECO:0000313" key="24">
    <source>
        <dbReference type="EMBL" id="EEF31686.1"/>
    </source>
</evidence>
<feature type="binding site" evidence="18">
    <location>
        <position position="379"/>
    </location>
    <ligand>
        <name>ATP</name>
        <dbReference type="ChEBI" id="CHEBI:30616"/>
    </ligand>
</feature>
<dbReference type="Gene3D" id="1.10.510.10">
    <property type="entry name" value="Transferase(Phosphotransferase) domain 1"/>
    <property type="match status" value="1"/>
</dbReference>
<dbReference type="GO" id="GO:0004674">
    <property type="term" value="F:protein serine/threonine kinase activity"/>
    <property type="evidence" value="ECO:0000318"/>
    <property type="project" value="GO_Central"/>
</dbReference>
<dbReference type="PROSITE" id="PS51473">
    <property type="entry name" value="GNK2"/>
    <property type="match status" value="2"/>
</dbReference>
<keyword evidence="12 20" id="KW-1133">Transmembrane helix</keyword>
<dbReference type="Pfam" id="PF07714">
    <property type="entry name" value="PK_Tyr_Ser-Thr"/>
    <property type="match status" value="1"/>
</dbReference>
<dbReference type="PANTHER" id="PTHR27002:SF1104">
    <property type="entry name" value="CYSTEINE-RICH RECEPTOR-LIKE PROTEIN KINASE 27-RELATED"/>
    <property type="match status" value="1"/>
</dbReference>
<evidence type="ECO:0000256" key="17">
    <source>
        <dbReference type="ARBA" id="ARBA00048679"/>
    </source>
</evidence>
<comment type="catalytic activity">
    <reaction evidence="17">
        <text>L-seryl-[protein] + ATP = O-phospho-L-seryl-[protein] + ADP + H(+)</text>
        <dbReference type="Rhea" id="RHEA:17989"/>
        <dbReference type="Rhea" id="RHEA-COMP:9863"/>
        <dbReference type="Rhea" id="RHEA-COMP:11604"/>
        <dbReference type="ChEBI" id="CHEBI:15378"/>
        <dbReference type="ChEBI" id="CHEBI:29999"/>
        <dbReference type="ChEBI" id="CHEBI:30616"/>
        <dbReference type="ChEBI" id="CHEBI:83421"/>
        <dbReference type="ChEBI" id="CHEBI:456216"/>
        <dbReference type="EC" id="2.7.11.1"/>
    </reaction>
</comment>
<feature type="signal peptide" evidence="21">
    <location>
        <begin position="1"/>
        <end position="23"/>
    </location>
</feature>
<dbReference type="SUPFAM" id="SSF56112">
    <property type="entry name" value="Protein kinase-like (PK-like)"/>
    <property type="match status" value="1"/>
</dbReference>
<keyword evidence="8" id="KW-0677">Repeat</keyword>
<dbReference type="FunFam" id="3.30.430.20:FF:000002">
    <property type="entry name" value="Cysteine-rich receptor-like protein kinase 10"/>
    <property type="match status" value="1"/>
</dbReference>
<proteinExistence type="predicted"/>
<evidence type="ECO:0000256" key="1">
    <source>
        <dbReference type="ARBA" id="ARBA00004167"/>
    </source>
</evidence>
<keyword evidence="3" id="KW-0723">Serine/threonine-protein kinase</keyword>
<dbReference type="PROSITE" id="PS50011">
    <property type="entry name" value="PROTEIN_KINASE_DOM"/>
    <property type="match status" value="1"/>
</dbReference>
<keyword evidence="10 24" id="KW-0418">Kinase</keyword>
<dbReference type="FunFam" id="3.30.200.20:FF:000142">
    <property type="entry name" value="Cysteine-rich receptor-like protein kinase 10"/>
    <property type="match status" value="1"/>
</dbReference>
<evidence type="ECO:0000256" key="16">
    <source>
        <dbReference type="ARBA" id="ARBA00047899"/>
    </source>
</evidence>
<feature type="domain" description="Gnk2-homologous" evidence="23">
    <location>
        <begin position="136"/>
        <end position="242"/>
    </location>
</feature>
<dbReference type="PROSITE" id="PS00108">
    <property type="entry name" value="PROTEIN_KINASE_ST"/>
    <property type="match status" value="1"/>
</dbReference>
<dbReference type="Gene3D" id="3.30.200.20">
    <property type="entry name" value="Phosphorylase Kinase, domain 1"/>
    <property type="match status" value="1"/>
</dbReference>
<evidence type="ECO:0000256" key="10">
    <source>
        <dbReference type="ARBA" id="ARBA00022777"/>
    </source>
</evidence>
<keyword evidence="14" id="KW-0675">Receptor</keyword>
<dbReference type="InterPro" id="IPR002902">
    <property type="entry name" value="GNK2"/>
</dbReference>
<comment type="catalytic activity">
    <reaction evidence="16">
        <text>L-threonyl-[protein] + ATP = O-phospho-L-threonyl-[protein] + ADP + H(+)</text>
        <dbReference type="Rhea" id="RHEA:46608"/>
        <dbReference type="Rhea" id="RHEA-COMP:11060"/>
        <dbReference type="Rhea" id="RHEA-COMP:11605"/>
        <dbReference type="ChEBI" id="CHEBI:15378"/>
        <dbReference type="ChEBI" id="CHEBI:30013"/>
        <dbReference type="ChEBI" id="CHEBI:30616"/>
        <dbReference type="ChEBI" id="CHEBI:61977"/>
        <dbReference type="ChEBI" id="CHEBI:456216"/>
        <dbReference type="EC" id="2.7.11.1"/>
    </reaction>
</comment>
<dbReference type="SMART" id="SM00220">
    <property type="entry name" value="S_TKc"/>
    <property type="match status" value="1"/>
</dbReference>
<keyword evidence="15" id="KW-0325">Glycoprotein</keyword>
<evidence type="ECO:0000256" key="2">
    <source>
        <dbReference type="ARBA" id="ARBA00012513"/>
    </source>
</evidence>
<sequence length="595" mass="66388">MGTLTLWISYFYVLLQLSSPAIAQPDFMHMTCYNEEGFYSANSPYQRNLASVLSSLASDTSTESGFYNLSVGEAPNQVNAIAFCRGDVGVDDCRSCITNSTRKILEICPNQTHAIGVYDLCRLRYNNISIYGVVDESRTFFIWYPNNASNVNLFIQAQQTLFDRLRSETASGDSTRKFATGNESAGFEKVFALMQCSPDLSFQGCDQCLSEAISNIGSCCAGFTSASVIKPSCDVRYDIKLFYDPTASTPPQAPPPRQASPVPEPPPPPPPPEPQTEGRHILESNKARTILIFTVPTVSVVIIFVICFCIFLKKQKPQGKAESISKTVDEIESPESFQWDFETVRVATNNFSEGNKLGQGGFGAVYKGTLSNGQEVAVKRLSKKSGQGDLEFKNEVLLVAKLQHRNLVRLLGFCLERNERLLIYEFVPNTSLDHFLFDPRKQGILNWERRYEIICGIARGILYLHQDSQLRIIHRDLKASNILLDAWRNWRQGTSMSIIDTSLKFGSSSEMMRCIQIGLLCVQENVGKRPTMANVVLMLTSHSLTLSVPSRPAFLIRPNTNSDVSSSLRYDSRPTQAEVLPLSKNEASITELYPR</sequence>
<dbReference type="InterPro" id="IPR011009">
    <property type="entry name" value="Kinase-like_dom_sf"/>
</dbReference>
<feature type="region of interest" description="Disordered" evidence="19">
    <location>
        <begin position="246"/>
        <end position="278"/>
    </location>
</feature>
<evidence type="ECO:0000256" key="7">
    <source>
        <dbReference type="ARBA" id="ARBA00022729"/>
    </source>
</evidence>
<protein>
    <recommendedName>
        <fullName evidence="2">non-specific serine/threonine protein kinase</fullName>
        <ecNumber evidence="2">2.7.11.1</ecNumber>
    </recommendedName>
</protein>
<evidence type="ECO:0000259" key="22">
    <source>
        <dbReference type="PROSITE" id="PS50011"/>
    </source>
</evidence>
<evidence type="ECO:0000256" key="4">
    <source>
        <dbReference type="ARBA" id="ARBA00022553"/>
    </source>
</evidence>
<keyword evidence="9 18" id="KW-0547">Nucleotide-binding</keyword>
<accession>B9SXH2</accession>
<feature type="domain" description="Protein kinase" evidence="22">
    <location>
        <begin position="351"/>
        <end position="595"/>
    </location>
</feature>
<dbReference type="InterPro" id="IPR017441">
    <property type="entry name" value="Protein_kinase_ATP_BS"/>
</dbReference>
<dbReference type="InParanoid" id="B9SXH2"/>
<evidence type="ECO:0000256" key="14">
    <source>
        <dbReference type="ARBA" id="ARBA00023170"/>
    </source>
</evidence>
<dbReference type="InterPro" id="IPR001245">
    <property type="entry name" value="Ser-Thr/Tyr_kinase_cat_dom"/>
</dbReference>
<evidence type="ECO:0000256" key="5">
    <source>
        <dbReference type="ARBA" id="ARBA00022679"/>
    </source>
</evidence>
<name>B9SXH2_RICCO</name>
<comment type="subcellular location">
    <subcellularLocation>
        <location evidence="1">Membrane</location>
        <topology evidence="1">Single-pass membrane protein</topology>
    </subcellularLocation>
</comment>
<dbReference type="Gene3D" id="3.30.430.20">
    <property type="entry name" value="Gnk2 domain, C-X8-C-X2-C motif"/>
    <property type="match status" value="2"/>
</dbReference>
<dbReference type="GO" id="GO:0007165">
    <property type="term" value="P:signal transduction"/>
    <property type="evidence" value="ECO:0000318"/>
    <property type="project" value="GO_Central"/>
</dbReference>
<dbReference type="InterPro" id="IPR000719">
    <property type="entry name" value="Prot_kinase_dom"/>
</dbReference>
<evidence type="ECO:0000256" key="21">
    <source>
        <dbReference type="SAM" id="SignalP"/>
    </source>
</evidence>
<dbReference type="InterPro" id="IPR038408">
    <property type="entry name" value="GNK2_sf"/>
</dbReference>
<dbReference type="GO" id="GO:0006955">
    <property type="term" value="P:immune response"/>
    <property type="evidence" value="ECO:0000318"/>
    <property type="project" value="GO_Central"/>
</dbReference>
<evidence type="ECO:0000256" key="9">
    <source>
        <dbReference type="ARBA" id="ARBA00022741"/>
    </source>
</evidence>
<evidence type="ECO:0000259" key="23">
    <source>
        <dbReference type="PROSITE" id="PS51473"/>
    </source>
</evidence>
<feature type="chain" id="PRO_5002891772" description="non-specific serine/threonine protein kinase" evidence="21">
    <location>
        <begin position="24"/>
        <end position="595"/>
    </location>
</feature>
<keyword evidence="11 18" id="KW-0067">ATP-binding</keyword>
<dbReference type="AlphaFoldDB" id="B9SXH2"/>
<evidence type="ECO:0000256" key="19">
    <source>
        <dbReference type="SAM" id="MobiDB-lite"/>
    </source>
</evidence>
<evidence type="ECO:0000256" key="6">
    <source>
        <dbReference type="ARBA" id="ARBA00022692"/>
    </source>
</evidence>
<dbReference type="EC" id="2.7.11.1" evidence="2"/>
<keyword evidence="7 21" id="KW-0732">Signal</keyword>
<dbReference type="PANTHER" id="PTHR27002">
    <property type="entry name" value="RECEPTOR-LIKE SERINE/THREONINE-PROTEIN KINASE SD1-8"/>
    <property type="match status" value="1"/>
</dbReference>
<dbReference type="EMBL" id="EQ974225">
    <property type="protein sequence ID" value="EEF31686.1"/>
    <property type="molecule type" value="Genomic_DNA"/>
</dbReference>
<evidence type="ECO:0000256" key="20">
    <source>
        <dbReference type="SAM" id="Phobius"/>
    </source>
</evidence>
<dbReference type="PROSITE" id="PS00107">
    <property type="entry name" value="PROTEIN_KINASE_ATP"/>
    <property type="match status" value="1"/>
</dbReference>
<keyword evidence="5" id="KW-0808">Transferase</keyword>
<reference evidence="25" key="1">
    <citation type="journal article" date="2010" name="Nat. Biotechnol.">
        <title>Draft genome sequence of the oilseed species Ricinus communis.</title>
        <authorList>
            <person name="Chan A.P."/>
            <person name="Crabtree J."/>
            <person name="Zhao Q."/>
            <person name="Lorenzi H."/>
            <person name="Orvis J."/>
            <person name="Puiu D."/>
            <person name="Melake-Berhan A."/>
            <person name="Jones K.M."/>
            <person name="Redman J."/>
            <person name="Chen G."/>
            <person name="Cahoon E.B."/>
            <person name="Gedil M."/>
            <person name="Stanke M."/>
            <person name="Haas B.J."/>
            <person name="Wortman J.R."/>
            <person name="Fraser-Liggett C.M."/>
            <person name="Ravel J."/>
            <person name="Rabinowicz P.D."/>
        </authorList>
    </citation>
    <scope>NUCLEOTIDE SEQUENCE [LARGE SCALE GENOMIC DNA]</scope>
    <source>
        <strain evidence="25">cv. Hale</strain>
    </source>
</reference>
<keyword evidence="4" id="KW-0597">Phosphoprotein</keyword>
<dbReference type="FunFam" id="1.10.510.10:FF:001023">
    <property type="entry name" value="Os07g0541700 protein"/>
    <property type="match status" value="1"/>
</dbReference>
<dbReference type="GO" id="GO:0005886">
    <property type="term" value="C:plasma membrane"/>
    <property type="evidence" value="ECO:0000318"/>
    <property type="project" value="GO_Central"/>
</dbReference>
<evidence type="ECO:0000256" key="11">
    <source>
        <dbReference type="ARBA" id="ARBA00022840"/>
    </source>
</evidence>
<evidence type="ECO:0000256" key="12">
    <source>
        <dbReference type="ARBA" id="ARBA00022989"/>
    </source>
</evidence>
<dbReference type="Pfam" id="PF01657">
    <property type="entry name" value="Stress-antifung"/>
    <property type="match status" value="2"/>
</dbReference>
<keyword evidence="25" id="KW-1185">Reference proteome</keyword>
<evidence type="ECO:0000256" key="3">
    <source>
        <dbReference type="ARBA" id="ARBA00022527"/>
    </source>
</evidence>
<keyword evidence="13 20" id="KW-0472">Membrane</keyword>
<evidence type="ECO:0000256" key="15">
    <source>
        <dbReference type="ARBA" id="ARBA00023180"/>
    </source>
</evidence>
<dbReference type="InterPro" id="IPR008271">
    <property type="entry name" value="Ser/Thr_kinase_AS"/>
</dbReference>
<dbReference type="eggNOG" id="ENOG502QWDY">
    <property type="taxonomic scope" value="Eukaryota"/>
</dbReference>
<keyword evidence="6 20" id="KW-0812">Transmembrane</keyword>
<organism evidence="24 25">
    <name type="scientific">Ricinus communis</name>
    <name type="common">Castor bean</name>
    <dbReference type="NCBI Taxonomy" id="3988"/>
    <lineage>
        <taxon>Eukaryota</taxon>
        <taxon>Viridiplantae</taxon>
        <taxon>Streptophyta</taxon>
        <taxon>Embryophyta</taxon>
        <taxon>Tracheophyta</taxon>
        <taxon>Spermatophyta</taxon>
        <taxon>Magnoliopsida</taxon>
        <taxon>eudicotyledons</taxon>
        <taxon>Gunneridae</taxon>
        <taxon>Pentapetalae</taxon>
        <taxon>rosids</taxon>
        <taxon>fabids</taxon>
        <taxon>Malpighiales</taxon>
        <taxon>Euphorbiaceae</taxon>
        <taxon>Acalyphoideae</taxon>
        <taxon>Acalypheae</taxon>
        <taxon>Ricinus</taxon>
    </lineage>
</organism>
<feature type="transmembrane region" description="Helical" evidence="20">
    <location>
        <begin position="290"/>
        <end position="312"/>
    </location>
</feature>
<feature type="compositionally biased region" description="Pro residues" evidence="19">
    <location>
        <begin position="251"/>
        <end position="274"/>
    </location>
</feature>
<evidence type="ECO:0000256" key="13">
    <source>
        <dbReference type="ARBA" id="ARBA00023136"/>
    </source>
</evidence>
<evidence type="ECO:0000256" key="8">
    <source>
        <dbReference type="ARBA" id="ARBA00022737"/>
    </source>
</evidence>
<dbReference type="GO" id="GO:0005524">
    <property type="term" value="F:ATP binding"/>
    <property type="evidence" value="ECO:0007669"/>
    <property type="project" value="UniProtKB-UniRule"/>
</dbReference>
<evidence type="ECO:0000313" key="25">
    <source>
        <dbReference type="Proteomes" id="UP000008311"/>
    </source>
</evidence>
<gene>
    <name evidence="24" type="ORF">RCOM_0069940</name>
</gene>
<dbReference type="CDD" id="cd23509">
    <property type="entry name" value="Gnk2-like"/>
    <property type="match status" value="2"/>
</dbReference>
<evidence type="ECO:0000256" key="18">
    <source>
        <dbReference type="PROSITE-ProRule" id="PRU10141"/>
    </source>
</evidence>
<feature type="domain" description="Gnk2-homologous" evidence="23">
    <location>
        <begin position="26"/>
        <end position="130"/>
    </location>
</feature>
<dbReference type="Proteomes" id="UP000008311">
    <property type="component" value="Unassembled WGS sequence"/>
</dbReference>